<reference evidence="1 2" key="1">
    <citation type="submission" date="2023-07" db="EMBL/GenBank/DDBJ databases">
        <title>Sorghum-associated microbial communities from plants grown in Nebraska, USA.</title>
        <authorList>
            <person name="Schachtman D."/>
        </authorList>
    </citation>
    <scope>NUCLEOTIDE SEQUENCE [LARGE SCALE GENOMIC DNA]</scope>
    <source>
        <strain evidence="1 2">BE332</strain>
    </source>
</reference>
<protein>
    <recommendedName>
        <fullName evidence="3">Ribbon-helix-helix protein CopG domain-containing protein</fullName>
    </recommendedName>
</protein>
<keyword evidence="2" id="KW-1185">Reference proteome</keyword>
<dbReference type="RefSeq" id="WP_307490291.1">
    <property type="nucleotide sequence ID" value="NZ_JAUSVB010000001.1"/>
</dbReference>
<organism evidence="1 2">
    <name type="scientific">Cellulomonas humilata</name>
    <dbReference type="NCBI Taxonomy" id="144055"/>
    <lineage>
        <taxon>Bacteria</taxon>
        <taxon>Bacillati</taxon>
        <taxon>Actinomycetota</taxon>
        <taxon>Actinomycetes</taxon>
        <taxon>Micrococcales</taxon>
        <taxon>Cellulomonadaceae</taxon>
        <taxon>Cellulomonas</taxon>
    </lineage>
</organism>
<comment type="caution">
    <text evidence="1">The sequence shown here is derived from an EMBL/GenBank/DDBJ whole genome shotgun (WGS) entry which is preliminary data.</text>
</comment>
<gene>
    <name evidence="1" type="ORF">J2X26_000976</name>
</gene>
<evidence type="ECO:0000313" key="2">
    <source>
        <dbReference type="Proteomes" id="UP001239626"/>
    </source>
</evidence>
<dbReference type="Proteomes" id="UP001239626">
    <property type="component" value="Unassembled WGS sequence"/>
</dbReference>
<proteinExistence type="predicted"/>
<name>A0ABU0EBP1_9CELL</name>
<accession>A0ABU0EBP1</accession>
<sequence length="80" mass="9316">MAMTLRLDAEDEALLREVAERTNHTMTDTIALAVRHYRDMLVTQDEQADLALRAERRAAHREAIDRSIERNAELLERLSR</sequence>
<evidence type="ECO:0008006" key="3">
    <source>
        <dbReference type="Google" id="ProtNLM"/>
    </source>
</evidence>
<dbReference type="EMBL" id="JAUSVB010000001">
    <property type="protein sequence ID" value="MDQ0372679.1"/>
    <property type="molecule type" value="Genomic_DNA"/>
</dbReference>
<evidence type="ECO:0000313" key="1">
    <source>
        <dbReference type="EMBL" id="MDQ0372679.1"/>
    </source>
</evidence>